<dbReference type="Gene3D" id="3.40.50.300">
    <property type="entry name" value="P-loop containing nucleotide triphosphate hydrolases"/>
    <property type="match status" value="1"/>
</dbReference>
<keyword evidence="3" id="KW-1185">Reference proteome</keyword>
<dbReference type="GO" id="GO:0016887">
    <property type="term" value="F:ATP hydrolysis activity"/>
    <property type="evidence" value="ECO:0007669"/>
    <property type="project" value="InterPro"/>
</dbReference>
<dbReference type="GO" id="GO:0005524">
    <property type="term" value="F:ATP binding"/>
    <property type="evidence" value="ECO:0007669"/>
    <property type="project" value="InterPro"/>
</dbReference>
<gene>
    <name evidence="2" type="ORF">K466DRAFT_600057</name>
</gene>
<dbReference type="Pfam" id="PF00004">
    <property type="entry name" value="AAA"/>
    <property type="match status" value="1"/>
</dbReference>
<dbReference type="AlphaFoldDB" id="A0A5C3PAL8"/>
<dbReference type="EMBL" id="ML211184">
    <property type="protein sequence ID" value="TFK86775.1"/>
    <property type="molecule type" value="Genomic_DNA"/>
</dbReference>
<dbReference type="STRING" id="1314778.A0A5C3PAL8"/>
<dbReference type="PANTHER" id="PTHR46411">
    <property type="entry name" value="FAMILY ATPASE, PUTATIVE-RELATED"/>
    <property type="match status" value="1"/>
</dbReference>
<dbReference type="InterPro" id="IPR054289">
    <property type="entry name" value="DUF7025"/>
</dbReference>
<organism evidence="2 3">
    <name type="scientific">Polyporus arcularius HHB13444</name>
    <dbReference type="NCBI Taxonomy" id="1314778"/>
    <lineage>
        <taxon>Eukaryota</taxon>
        <taxon>Fungi</taxon>
        <taxon>Dikarya</taxon>
        <taxon>Basidiomycota</taxon>
        <taxon>Agaricomycotina</taxon>
        <taxon>Agaricomycetes</taxon>
        <taxon>Polyporales</taxon>
        <taxon>Polyporaceae</taxon>
        <taxon>Polyporus</taxon>
    </lineage>
</organism>
<dbReference type="InParanoid" id="A0A5C3PAL8"/>
<evidence type="ECO:0000313" key="2">
    <source>
        <dbReference type="EMBL" id="TFK86775.1"/>
    </source>
</evidence>
<accession>A0A5C3PAL8</accession>
<proteinExistence type="predicted"/>
<dbReference type="Pfam" id="PF22942">
    <property type="entry name" value="DUF7025"/>
    <property type="match status" value="1"/>
</dbReference>
<dbReference type="InterPro" id="IPR003593">
    <property type="entry name" value="AAA+_ATPase"/>
</dbReference>
<dbReference type="SMART" id="SM00382">
    <property type="entry name" value="AAA"/>
    <property type="match status" value="1"/>
</dbReference>
<dbReference type="InterPro" id="IPR027417">
    <property type="entry name" value="P-loop_NTPase"/>
</dbReference>
<dbReference type="SUPFAM" id="SSF52540">
    <property type="entry name" value="P-loop containing nucleoside triphosphate hydrolases"/>
    <property type="match status" value="1"/>
</dbReference>
<dbReference type="InterPro" id="IPR003959">
    <property type="entry name" value="ATPase_AAA_core"/>
</dbReference>
<evidence type="ECO:0000313" key="3">
    <source>
        <dbReference type="Proteomes" id="UP000308197"/>
    </source>
</evidence>
<name>A0A5C3PAL8_9APHY</name>
<keyword evidence="2" id="KW-0378">Hydrolase</keyword>
<protein>
    <submittedName>
        <fullName evidence="2">P-loop containing nucleoside triphosphate hydrolase protein</fullName>
    </submittedName>
</protein>
<feature type="domain" description="AAA+ ATPase" evidence="1">
    <location>
        <begin position="554"/>
        <end position="679"/>
    </location>
</feature>
<dbReference type="Proteomes" id="UP000308197">
    <property type="component" value="Unassembled WGS sequence"/>
</dbReference>
<sequence>MSGSRQRARARLVQGAQAGHAVPPRIINMLGMAAGFVGDDLSPGFAMPAQAGETIEMDPSDEPTVPEEIPEGPPGSVLEIKYLNEVHDVFKNQWSIRPAPPPTDDEKTRKNEAQKYNVYAFAVIRKFNHSQDGKTNSFNVTTSLQINSPELIKVGQDVIGHVQGISWTAKPLRIDPNTLLAWYPEFLAHAEKLEGQVQNEPEDSPLRRTHDHLAHFLGYLKDTYSSTLDNLASLIKHDEITFDLLWSLFVPGKTTLYMLCPITSEPRCVRLVHSELCQKADHNAAVSAAYDPTGLLTSKNSQEAQMQYFWRLVLEYIEVDIGAPAENLGDLGTGANVQRAKRMPFGYAGLGRVIDIPRFKGTKKISQLAAYPVQYYSGPGGVDGLKERLISRGKKWAQIAGGMHHVAYRGLAFRFKETSYIKHSVNSRIMIDRKTFADTVPNYPMLPRVSKNLAGQDIDRHAQRARVQLGDADKRDLTDEELLLTSPIVYGFSFSDKQWLEFMVERVEPFKWNDEAFEQLVIPPKHKQVLKTLVESHSAGASRKFDDFVSGKGHGLVINLYGNPGTGKSLTAEAMSEYVRRPLYVVGAADLGTHAEALDANLTTILKVSAIWGAVVLIDEADVFLEERTLAHLERNAMVAVFLRQLEYFRGILFLTTNRVRVFDEAFQSRIHVSLRYQDLSSDAKRQIWLAFLKRVNGDIPNGGLSHDELRTLGEKKVNGRQIKNIIKTAGALAQGRQEQLGFGHLEQVLDLMEQFDTAHIMYQ</sequence>
<reference evidence="2 3" key="1">
    <citation type="journal article" date="2019" name="Nat. Ecol. Evol.">
        <title>Megaphylogeny resolves global patterns of mushroom evolution.</title>
        <authorList>
            <person name="Varga T."/>
            <person name="Krizsan K."/>
            <person name="Foldi C."/>
            <person name="Dima B."/>
            <person name="Sanchez-Garcia M."/>
            <person name="Sanchez-Ramirez S."/>
            <person name="Szollosi G.J."/>
            <person name="Szarkandi J.G."/>
            <person name="Papp V."/>
            <person name="Albert L."/>
            <person name="Andreopoulos W."/>
            <person name="Angelini C."/>
            <person name="Antonin V."/>
            <person name="Barry K.W."/>
            <person name="Bougher N.L."/>
            <person name="Buchanan P."/>
            <person name="Buyck B."/>
            <person name="Bense V."/>
            <person name="Catcheside P."/>
            <person name="Chovatia M."/>
            <person name="Cooper J."/>
            <person name="Damon W."/>
            <person name="Desjardin D."/>
            <person name="Finy P."/>
            <person name="Geml J."/>
            <person name="Haridas S."/>
            <person name="Hughes K."/>
            <person name="Justo A."/>
            <person name="Karasinski D."/>
            <person name="Kautmanova I."/>
            <person name="Kiss B."/>
            <person name="Kocsube S."/>
            <person name="Kotiranta H."/>
            <person name="LaButti K.M."/>
            <person name="Lechner B.E."/>
            <person name="Liimatainen K."/>
            <person name="Lipzen A."/>
            <person name="Lukacs Z."/>
            <person name="Mihaltcheva S."/>
            <person name="Morgado L.N."/>
            <person name="Niskanen T."/>
            <person name="Noordeloos M.E."/>
            <person name="Ohm R.A."/>
            <person name="Ortiz-Santana B."/>
            <person name="Ovrebo C."/>
            <person name="Racz N."/>
            <person name="Riley R."/>
            <person name="Savchenko A."/>
            <person name="Shiryaev A."/>
            <person name="Soop K."/>
            <person name="Spirin V."/>
            <person name="Szebenyi C."/>
            <person name="Tomsovsky M."/>
            <person name="Tulloss R.E."/>
            <person name="Uehling J."/>
            <person name="Grigoriev I.V."/>
            <person name="Vagvolgyi C."/>
            <person name="Papp T."/>
            <person name="Martin F.M."/>
            <person name="Miettinen O."/>
            <person name="Hibbett D.S."/>
            <person name="Nagy L.G."/>
        </authorList>
    </citation>
    <scope>NUCLEOTIDE SEQUENCE [LARGE SCALE GENOMIC DNA]</scope>
    <source>
        <strain evidence="2 3">HHB13444</strain>
    </source>
</reference>
<evidence type="ECO:0000259" key="1">
    <source>
        <dbReference type="SMART" id="SM00382"/>
    </source>
</evidence>
<dbReference type="PANTHER" id="PTHR46411:SF3">
    <property type="entry name" value="AAA+ ATPASE DOMAIN-CONTAINING PROTEIN"/>
    <property type="match status" value="1"/>
</dbReference>